<organism evidence="1 2">
    <name type="scientific">Oldenlandia corymbosa var. corymbosa</name>
    <dbReference type="NCBI Taxonomy" id="529605"/>
    <lineage>
        <taxon>Eukaryota</taxon>
        <taxon>Viridiplantae</taxon>
        <taxon>Streptophyta</taxon>
        <taxon>Embryophyta</taxon>
        <taxon>Tracheophyta</taxon>
        <taxon>Spermatophyta</taxon>
        <taxon>Magnoliopsida</taxon>
        <taxon>eudicotyledons</taxon>
        <taxon>Gunneridae</taxon>
        <taxon>Pentapetalae</taxon>
        <taxon>asterids</taxon>
        <taxon>lamiids</taxon>
        <taxon>Gentianales</taxon>
        <taxon>Rubiaceae</taxon>
        <taxon>Rubioideae</taxon>
        <taxon>Spermacoceae</taxon>
        <taxon>Hedyotis-Oldenlandia complex</taxon>
        <taxon>Oldenlandia</taxon>
    </lineage>
</organism>
<gene>
    <name evidence="1" type="ORF">OLC1_LOCUS5869</name>
</gene>
<evidence type="ECO:0000313" key="1">
    <source>
        <dbReference type="EMBL" id="CAI9094767.1"/>
    </source>
</evidence>
<dbReference type="Proteomes" id="UP001161247">
    <property type="component" value="Chromosome 2"/>
</dbReference>
<keyword evidence="2" id="KW-1185">Reference proteome</keyword>
<name>A0AAV1CJN2_OLDCO</name>
<dbReference type="EMBL" id="OX459119">
    <property type="protein sequence ID" value="CAI9094767.1"/>
    <property type="molecule type" value="Genomic_DNA"/>
</dbReference>
<reference evidence="1" key="1">
    <citation type="submission" date="2023-03" db="EMBL/GenBank/DDBJ databases">
        <authorList>
            <person name="Julca I."/>
        </authorList>
    </citation>
    <scope>NUCLEOTIDE SEQUENCE</scope>
</reference>
<accession>A0AAV1CJN2</accession>
<evidence type="ECO:0000313" key="2">
    <source>
        <dbReference type="Proteomes" id="UP001161247"/>
    </source>
</evidence>
<proteinExistence type="predicted"/>
<protein>
    <submittedName>
        <fullName evidence="1">OLC1v1030558C1</fullName>
    </submittedName>
</protein>
<feature type="non-terminal residue" evidence="1">
    <location>
        <position position="67"/>
    </location>
</feature>
<sequence>MEKQPRDVQALWKRVEKDKEQIQNLGSPEIVKGAEVHSAAISPIEGCYKGPCVVDSILNPRTIDDHM</sequence>
<dbReference type="AlphaFoldDB" id="A0AAV1CJN2"/>